<feature type="domain" description="Insertion element IS402-like" evidence="1">
    <location>
        <begin position="10"/>
        <end position="72"/>
    </location>
</feature>
<comment type="caution">
    <text evidence="2">The sequence shown here is derived from an EMBL/GenBank/DDBJ whole genome shotgun (WGS) entry which is preliminary data.</text>
</comment>
<accession>A0A5A5R9B9</accession>
<reference evidence="2 3" key="1">
    <citation type="submission" date="2018-09" db="EMBL/GenBank/DDBJ databases">
        <title>Evolutionary history of phycoerythrin pigmentation in the water bloom-forming cyanobacterium Microcystis aeruginosa.</title>
        <authorList>
            <person name="Tanabe Y."/>
            <person name="Tanabe Y."/>
            <person name="Yamaguchi H."/>
        </authorList>
    </citation>
    <scope>NUCLEOTIDE SEQUENCE [LARGE SCALE GENOMIC DNA]</scope>
    <source>
        <strain evidence="2 3">NIES-2519</strain>
    </source>
</reference>
<dbReference type="EMBL" id="BHVO01000014">
    <property type="protein sequence ID" value="GCA69767.1"/>
    <property type="molecule type" value="Genomic_DNA"/>
</dbReference>
<sequence length="86" mass="10273">MERQPYPSDLTDDEWEILKPLIPEHQGVGRPRTVNIREILNAIFYWVDNGIKWRAMPHDLPPWSTVYDYYQTSCKSLKSILVQQHF</sequence>
<dbReference type="Pfam" id="PF13340">
    <property type="entry name" value="DUF4096"/>
    <property type="match status" value="1"/>
</dbReference>
<evidence type="ECO:0000313" key="3">
    <source>
        <dbReference type="Proteomes" id="UP000323569"/>
    </source>
</evidence>
<organism evidence="2 3">
    <name type="scientific">Microcystis aeruginosa NIES-2519</name>
    <dbReference type="NCBI Taxonomy" id="2303981"/>
    <lineage>
        <taxon>Bacteria</taxon>
        <taxon>Bacillati</taxon>
        <taxon>Cyanobacteriota</taxon>
        <taxon>Cyanophyceae</taxon>
        <taxon>Oscillatoriophycideae</taxon>
        <taxon>Chroococcales</taxon>
        <taxon>Microcystaceae</taxon>
        <taxon>Microcystis</taxon>
    </lineage>
</organism>
<evidence type="ECO:0000313" key="2">
    <source>
        <dbReference type="EMBL" id="GCA69767.1"/>
    </source>
</evidence>
<proteinExistence type="predicted"/>
<dbReference type="Proteomes" id="UP000323569">
    <property type="component" value="Unassembled WGS sequence"/>
</dbReference>
<gene>
    <name evidence="2" type="ORF">MiYa_01297</name>
</gene>
<dbReference type="InterPro" id="IPR025161">
    <property type="entry name" value="IS402-like_dom"/>
</dbReference>
<dbReference type="PANTHER" id="PTHR30007">
    <property type="entry name" value="PHP DOMAIN PROTEIN"/>
    <property type="match status" value="1"/>
</dbReference>
<name>A0A5A5R9B9_MICAE</name>
<protein>
    <recommendedName>
        <fullName evidence="1">Insertion element IS402-like domain-containing protein</fullName>
    </recommendedName>
</protein>
<dbReference type="PANTHER" id="PTHR30007:SF0">
    <property type="entry name" value="TRANSPOSASE"/>
    <property type="match status" value="1"/>
</dbReference>
<evidence type="ECO:0000259" key="1">
    <source>
        <dbReference type="Pfam" id="PF13340"/>
    </source>
</evidence>
<dbReference type="AlphaFoldDB" id="A0A5A5R9B9"/>